<dbReference type="CDD" id="cd02870">
    <property type="entry name" value="PseudoU_synth_RsuA_like"/>
    <property type="match status" value="1"/>
</dbReference>
<evidence type="ECO:0000256" key="5">
    <source>
        <dbReference type="PROSITE-ProRule" id="PRU00182"/>
    </source>
</evidence>
<gene>
    <name evidence="8" type="ORF">SAMN02910314_01589</name>
</gene>
<dbReference type="NCBIfam" id="TIGR00093">
    <property type="entry name" value="pseudouridine synthase"/>
    <property type="match status" value="1"/>
</dbReference>
<evidence type="ECO:0000256" key="2">
    <source>
        <dbReference type="ARBA" id="ARBA00008348"/>
    </source>
</evidence>
<evidence type="ECO:0000256" key="6">
    <source>
        <dbReference type="RuleBase" id="RU003887"/>
    </source>
</evidence>
<comment type="catalytic activity">
    <reaction evidence="1">
        <text>a uridine in RNA = a pseudouridine in RNA</text>
        <dbReference type="Rhea" id="RHEA:48348"/>
        <dbReference type="Rhea" id="RHEA-COMP:12068"/>
        <dbReference type="Rhea" id="RHEA-COMP:12069"/>
        <dbReference type="ChEBI" id="CHEBI:65314"/>
        <dbReference type="ChEBI" id="CHEBI:65315"/>
    </reaction>
</comment>
<dbReference type="STRING" id="79604.AAY81_05340"/>
<keyword evidence="3 5" id="KW-0694">RNA-binding</keyword>
<evidence type="ECO:0000313" key="9">
    <source>
        <dbReference type="Proteomes" id="UP000182975"/>
    </source>
</evidence>
<dbReference type="Pfam" id="PF01479">
    <property type="entry name" value="S4"/>
    <property type="match status" value="1"/>
</dbReference>
<dbReference type="PANTHER" id="PTHR47683:SF2">
    <property type="entry name" value="RNA-BINDING S4 DOMAIN-CONTAINING PROTEIN"/>
    <property type="match status" value="1"/>
</dbReference>
<dbReference type="AlphaFoldDB" id="A0A1H8TJA5"/>
<dbReference type="Proteomes" id="UP000182975">
    <property type="component" value="Unassembled WGS sequence"/>
</dbReference>
<evidence type="ECO:0000256" key="4">
    <source>
        <dbReference type="ARBA" id="ARBA00023235"/>
    </source>
</evidence>
<sequence length="259" mass="28328">MSDIRDIGWEERIEGHAFPMRLQKYLARAGVASRRGSESLITAGRVEVNGIVVTELGSKVDPLEDEVAVDGVVVVWGSSHVVLALNKPSGIITTMKDYRGRRCVADIMPCDEYPGLYPIGRLDKDTTGLLLFTTDGELGNGLLHPSHHVTKVYHATVTGIMTEAEAQQLREGVLLEDGMTAPAEISVISKSRNRCVVELAIHEGRKHQVKRMCKAVGHPVEHLDRVSFGPIETGSLKQGVWRKLDDEETAALYRAAGLA</sequence>
<dbReference type="PANTHER" id="PTHR47683">
    <property type="entry name" value="PSEUDOURIDINE SYNTHASE FAMILY PROTEIN-RELATED"/>
    <property type="match status" value="1"/>
</dbReference>
<dbReference type="GO" id="GO:0000455">
    <property type="term" value="P:enzyme-directed rRNA pseudouridine synthesis"/>
    <property type="evidence" value="ECO:0007669"/>
    <property type="project" value="UniProtKB-ARBA"/>
</dbReference>
<dbReference type="PROSITE" id="PS01149">
    <property type="entry name" value="PSI_RSU"/>
    <property type="match status" value="1"/>
</dbReference>
<dbReference type="CDD" id="cd00165">
    <property type="entry name" value="S4"/>
    <property type="match status" value="1"/>
</dbReference>
<dbReference type="FunFam" id="3.30.70.1560:FF:000001">
    <property type="entry name" value="Pseudouridine synthase"/>
    <property type="match status" value="1"/>
</dbReference>
<dbReference type="InterPro" id="IPR006145">
    <property type="entry name" value="PsdUridine_synth_RsuA/RluA"/>
</dbReference>
<evidence type="ECO:0000259" key="7">
    <source>
        <dbReference type="SMART" id="SM00363"/>
    </source>
</evidence>
<dbReference type="PROSITE" id="PS50889">
    <property type="entry name" value="S4"/>
    <property type="match status" value="1"/>
</dbReference>
<dbReference type="InterPro" id="IPR002942">
    <property type="entry name" value="S4_RNA-bd"/>
</dbReference>
<keyword evidence="4 6" id="KW-0413">Isomerase</keyword>
<dbReference type="InterPro" id="IPR020094">
    <property type="entry name" value="TruA/RsuA/RluB/E/F_N"/>
</dbReference>
<dbReference type="FunFam" id="3.10.290.10:FF:000003">
    <property type="entry name" value="Pseudouridine synthase"/>
    <property type="match status" value="1"/>
</dbReference>
<comment type="similarity">
    <text evidence="2 6">Belongs to the pseudouridine synthase RsuA family.</text>
</comment>
<name>A0A1H8TJA5_9ACTN</name>
<dbReference type="InterPro" id="IPR042092">
    <property type="entry name" value="PsdUridine_s_RsuA/RluB/E/F_cat"/>
</dbReference>
<reference evidence="9" key="1">
    <citation type="submission" date="2016-10" db="EMBL/GenBank/DDBJ databases">
        <authorList>
            <person name="Varghese N."/>
        </authorList>
    </citation>
    <scope>NUCLEOTIDE SEQUENCE [LARGE SCALE GENOMIC DNA]</scope>
    <source>
        <strain evidence="9">DSM 21843</strain>
    </source>
</reference>
<accession>A0A1H8TJA5</accession>
<dbReference type="EMBL" id="FOEC01000011">
    <property type="protein sequence ID" value="SEO91160.1"/>
    <property type="molecule type" value="Genomic_DNA"/>
</dbReference>
<dbReference type="SUPFAM" id="SSF55120">
    <property type="entry name" value="Pseudouridine synthase"/>
    <property type="match status" value="1"/>
</dbReference>
<dbReference type="SUPFAM" id="SSF55174">
    <property type="entry name" value="Alpha-L RNA-binding motif"/>
    <property type="match status" value="1"/>
</dbReference>
<dbReference type="InterPro" id="IPR036986">
    <property type="entry name" value="S4_RNA-bd_sf"/>
</dbReference>
<dbReference type="Pfam" id="PF00849">
    <property type="entry name" value="PseudoU_synth_2"/>
    <property type="match status" value="1"/>
</dbReference>
<dbReference type="InterPro" id="IPR050343">
    <property type="entry name" value="RsuA_PseudoU_synthase"/>
</dbReference>
<dbReference type="SMART" id="SM00363">
    <property type="entry name" value="S4"/>
    <property type="match status" value="1"/>
</dbReference>
<proteinExistence type="inferred from homology"/>
<evidence type="ECO:0000256" key="1">
    <source>
        <dbReference type="ARBA" id="ARBA00000073"/>
    </source>
</evidence>
<dbReference type="GO" id="GO:0005829">
    <property type="term" value="C:cytosol"/>
    <property type="evidence" value="ECO:0007669"/>
    <property type="project" value="UniProtKB-ARBA"/>
</dbReference>
<dbReference type="InterPro" id="IPR020103">
    <property type="entry name" value="PsdUridine_synth_cat_dom_sf"/>
</dbReference>
<evidence type="ECO:0000256" key="3">
    <source>
        <dbReference type="ARBA" id="ARBA00022884"/>
    </source>
</evidence>
<dbReference type="Gene3D" id="3.10.290.10">
    <property type="entry name" value="RNA-binding S4 domain"/>
    <property type="match status" value="1"/>
</dbReference>
<dbReference type="Gene3D" id="3.30.70.1560">
    <property type="entry name" value="Alpha-L RNA-binding motif"/>
    <property type="match status" value="1"/>
</dbReference>
<dbReference type="GO" id="GO:0003723">
    <property type="term" value="F:RNA binding"/>
    <property type="evidence" value="ECO:0007669"/>
    <property type="project" value="UniProtKB-KW"/>
</dbReference>
<feature type="domain" description="RNA-binding S4" evidence="7">
    <location>
        <begin position="20"/>
        <end position="87"/>
    </location>
</feature>
<dbReference type="InterPro" id="IPR018496">
    <property type="entry name" value="PsdUridine_synth_RsuA/RluB_CS"/>
</dbReference>
<dbReference type="InterPro" id="IPR000748">
    <property type="entry name" value="PsdUridine_synth_RsuA/RluB/E/F"/>
</dbReference>
<organism evidence="8 9">
    <name type="scientific">Denitrobacterium detoxificans</name>
    <dbReference type="NCBI Taxonomy" id="79604"/>
    <lineage>
        <taxon>Bacteria</taxon>
        <taxon>Bacillati</taxon>
        <taxon>Actinomycetota</taxon>
        <taxon>Coriobacteriia</taxon>
        <taxon>Eggerthellales</taxon>
        <taxon>Eggerthellaceae</taxon>
        <taxon>Denitrobacterium</taxon>
    </lineage>
</organism>
<keyword evidence="9" id="KW-1185">Reference proteome</keyword>
<evidence type="ECO:0000313" key="8">
    <source>
        <dbReference type="EMBL" id="SEO91160.1"/>
    </source>
</evidence>
<protein>
    <recommendedName>
        <fullName evidence="6">Pseudouridine synthase</fullName>
        <ecNumber evidence="6">5.4.99.-</ecNumber>
    </recommendedName>
</protein>
<dbReference type="GO" id="GO:0120159">
    <property type="term" value="F:rRNA pseudouridine synthase activity"/>
    <property type="evidence" value="ECO:0007669"/>
    <property type="project" value="UniProtKB-ARBA"/>
</dbReference>
<dbReference type="Gene3D" id="3.30.70.580">
    <property type="entry name" value="Pseudouridine synthase I, catalytic domain, N-terminal subdomain"/>
    <property type="match status" value="1"/>
</dbReference>
<dbReference type="EC" id="5.4.99.-" evidence="6"/>